<evidence type="ECO:0000256" key="11">
    <source>
        <dbReference type="ARBA" id="ARBA00022771"/>
    </source>
</evidence>
<organism evidence="18 19">
    <name type="scientific">Polarella glacialis</name>
    <name type="common">Dinoflagellate</name>
    <dbReference type="NCBI Taxonomy" id="89957"/>
    <lineage>
        <taxon>Eukaryota</taxon>
        <taxon>Sar</taxon>
        <taxon>Alveolata</taxon>
        <taxon>Dinophyceae</taxon>
        <taxon>Suessiales</taxon>
        <taxon>Suessiaceae</taxon>
        <taxon>Polarella</taxon>
    </lineage>
</organism>
<evidence type="ECO:0000256" key="10">
    <source>
        <dbReference type="ARBA" id="ARBA00022737"/>
    </source>
</evidence>
<dbReference type="Pfam" id="PF13639">
    <property type="entry name" value="zf-RING_2"/>
    <property type="match status" value="1"/>
</dbReference>
<dbReference type="GO" id="GO:0016567">
    <property type="term" value="P:protein ubiquitination"/>
    <property type="evidence" value="ECO:0007669"/>
    <property type="project" value="UniProtKB-UniPathway"/>
</dbReference>
<dbReference type="InterPro" id="IPR054477">
    <property type="entry name" value="LTN1_E3_ligase_6th"/>
</dbReference>
<dbReference type="Gene3D" id="3.30.40.10">
    <property type="entry name" value="Zinc/RING finger domain, C3HC4 (zinc finger)"/>
    <property type="match status" value="1"/>
</dbReference>
<dbReference type="GO" id="GO:1990116">
    <property type="term" value="P:ribosome-associated ubiquitin-dependent protein catabolic process"/>
    <property type="evidence" value="ECO:0007669"/>
    <property type="project" value="UniProtKB-UniRule"/>
</dbReference>
<accession>A0A813E606</accession>
<evidence type="ECO:0000256" key="1">
    <source>
        <dbReference type="ARBA" id="ARBA00000900"/>
    </source>
</evidence>
<comment type="pathway">
    <text evidence="3 15">Protein modification; protein ubiquitination.</text>
</comment>
<evidence type="ECO:0000256" key="13">
    <source>
        <dbReference type="ARBA" id="ARBA00022833"/>
    </source>
</evidence>
<dbReference type="GO" id="GO:0005829">
    <property type="term" value="C:cytosol"/>
    <property type="evidence" value="ECO:0007669"/>
    <property type="project" value="UniProtKB-SubCell"/>
</dbReference>
<keyword evidence="19" id="KW-1185">Reference proteome</keyword>
<evidence type="ECO:0000256" key="12">
    <source>
        <dbReference type="ARBA" id="ARBA00022786"/>
    </source>
</evidence>
<dbReference type="InterPro" id="IPR039795">
    <property type="entry name" value="LTN1/Rkr1"/>
</dbReference>
<dbReference type="InterPro" id="IPR039804">
    <property type="entry name" value="RING-CH-C4HC3_LTN1"/>
</dbReference>
<evidence type="ECO:0000313" key="19">
    <source>
        <dbReference type="Proteomes" id="UP000654075"/>
    </source>
</evidence>
<keyword evidence="8 15" id="KW-0808">Transferase</keyword>
<dbReference type="SMART" id="SM01197">
    <property type="entry name" value="FANCL_C"/>
    <property type="match status" value="1"/>
</dbReference>
<keyword evidence="13 15" id="KW-0862">Zinc</keyword>
<dbReference type="GO" id="GO:1990112">
    <property type="term" value="C:RQC complex"/>
    <property type="evidence" value="ECO:0007669"/>
    <property type="project" value="UniProtKB-UniRule"/>
</dbReference>
<feature type="region of interest" description="Disordered" evidence="16">
    <location>
        <begin position="118"/>
        <end position="155"/>
    </location>
</feature>
<keyword evidence="11 14" id="KW-0863">Zinc-finger</keyword>
<evidence type="ECO:0000256" key="3">
    <source>
        <dbReference type="ARBA" id="ARBA00004906"/>
    </source>
</evidence>
<evidence type="ECO:0000259" key="17">
    <source>
        <dbReference type="PROSITE" id="PS50089"/>
    </source>
</evidence>
<dbReference type="GO" id="GO:0008270">
    <property type="term" value="F:zinc ion binding"/>
    <property type="evidence" value="ECO:0007669"/>
    <property type="project" value="UniProtKB-KW"/>
</dbReference>
<evidence type="ECO:0000256" key="8">
    <source>
        <dbReference type="ARBA" id="ARBA00022679"/>
    </source>
</evidence>
<dbReference type="EMBL" id="CAJNNV010006958">
    <property type="protein sequence ID" value="CAE8594316.1"/>
    <property type="molecule type" value="Genomic_DNA"/>
</dbReference>
<dbReference type="SUPFAM" id="SSF57850">
    <property type="entry name" value="RING/U-box"/>
    <property type="match status" value="1"/>
</dbReference>
<comment type="similarity">
    <text evidence="4 15">Belongs to the LTN1 family.</text>
</comment>
<dbReference type="PANTHER" id="PTHR12389">
    <property type="entry name" value="ZINC FINGER PROTEIN 294"/>
    <property type="match status" value="1"/>
</dbReference>
<dbReference type="AlphaFoldDB" id="A0A813E606"/>
<dbReference type="Pfam" id="PF23009">
    <property type="entry name" value="UBC_like"/>
    <property type="match status" value="1"/>
</dbReference>
<evidence type="ECO:0000313" key="18">
    <source>
        <dbReference type="EMBL" id="CAE8594316.1"/>
    </source>
</evidence>
<evidence type="ECO:0000256" key="7">
    <source>
        <dbReference type="ARBA" id="ARBA00022490"/>
    </source>
</evidence>
<keyword evidence="9 15" id="KW-0479">Metal-binding</keyword>
<sequence length="517" mass="55641">MRLRLHGWVPAKRSEVSGTAKELLSSAEALFREDSDDAGDLERLSAARLLASKGNAGATCSDVIFTVLETLSGPELTAELWSVGDALSRFVDWEADDSGEESGDNSDKDLGAQAEQGMLEGRTPATSSGPSVRAARRAARSAAQSGGQGMEEMPNSCTRRCAAALAAWELLLMGIAQGVQSEGTSSRHGGSSGEATPTAYSTESGDKGQAPPEPGELIAAVLQLTPDQIAGGKNFAFKAGVAPQMEQWTGPVQPLLRLLCHVLTSGRLAARDDGTSRGETASEVLVARALAEDSDSPDFCHAYGLSALAARTFLLALRVAPAAVRSFWEQLPRRRDRDLVEKLVARSFSPVLFLAEAAAASTQLEAHADRLTDIEASVTRRAPQLVLQLAREELRAELCVLLPPAFPLRLATAEPPEKMPGIPKPRIRNWMLQARQVLAGQKPMVVGRVMLMWARSFAVAFDGVEDCPICYNVVHLTTQTIPRKACPTCKHKFHNECLYHWFKTSAKTTCPLCTQPF</sequence>
<dbReference type="InterPro" id="IPR054478">
    <property type="entry name" value="LTN1_UBC"/>
</dbReference>
<protein>
    <recommendedName>
        <fullName evidence="6 15">E3 ubiquitin-protein ligase listerin</fullName>
        <ecNumber evidence="5 15">2.3.2.27</ecNumber>
    </recommendedName>
    <alternativeName>
        <fullName evidence="15">RING-type E3 ubiquitin transferase listerin</fullName>
    </alternativeName>
</protein>
<feature type="region of interest" description="Disordered" evidence="16">
    <location>
        <begin position="181"/>
        <end position="213"/>
    </location>
</feature>
<dbReference type="UniPathway" id="UPA00143"/>
<comment type="subcellular location">
    <subcellularLocation>
        <location evidence="2">Cytoplasm</location>
        <location evidence="2">Cytosol</location>
    </subcellularLocation>
</comment>
<dbReference type="InterPro" id="IPR013083">
    <property type="entry name" value="Znf_RING/FYVE/PHD"/>
</dbReference>
<name>A0A813E606_POLGL</name>
<evidence type="ECO:0000256" key="6">
    <source>
        <dbReference type="ARBA" id="ARBA00017157"/>
    </source>
</evidence>
<comment type="caution">
    <text evidence="18">The sequence shown here is derived from an EMBL/GenBank/DDBJ whole genome shotgun (WGS) entry which is preliminary data.</text>
</comment>
<keyword evidence="10" id="KW-0677">Repeat</keyword>
<keyword evidence="7" id="KW-0963">Cytoplasm</keyword>
<evidence type="ECO:0000256" key="2">
    <source>
        <dbReference type="ARBA" id="ARBA00004514"/>
    </source>
</evidence>
<dbReference type="InterPro" id="IPR001841">
    <property type="entry name" value="Znf_RING"/>
</dbReference>
<evidence type="ECO:0000256" key="4">
    <source>
        <dbReference type="ARBA" id="ARBA00007997"/>
    </source>
</evidence>
<dbReference type="CDD" id="cd16491">
    <property type="entry name" value="RING-CH-C4HC3_LTN1"/>
    <property type="match status" value="1"/>
</dbReference>
<dbReference type="OrthoDB" id="6108at2759"/>
<evidence type="ECO:0000256" key="14">
    <source>
        <dbReference type="PROSITE-ProRule" id="PRU00175"/>
    </source>
</evidence>
<comment type="function">
    <text evidence="15">E3 ubiquitin-protein ligase. Component of the ribosome quality control complex (RQC), a ribosome-associated complex that mediates ubiquitination and extraction of incompletely synthesized nascent chains for proteasomal degradation.</text>
</comment>
<gene>
    <name evidence="18" type="ORF">PGLA1383_LOCUS12873</name>
</gene>
<dbReference type="GO" id="GO:0061630">
    <property type="term" value="F:ubiquitin protein ligase activity"/>
    <property type="evidence" value="ECO:0007669"/>
    <property type="project" value="UniProtKB-UniRule"/>
</dbReference>
<dbReference type="GO" id="GO:0043023">
    <property type="term" value="F:ribosomal large subunit binding"/>
    <property type="evidence" value="ECO:0007669"/>
    <property type="project" value="TreeGrafter"/>
</dbReference>
<comment type="subunit">
    <text evidence="15">Component of the ribosome quality control complex (RQC).</text>
</comment>
<feature type="compositionally biased region" description="Polar residues" evidence="16">
    <location>
        <begin position="181"/>
        <end position="203"/>
    </location>
</feature>
<reference evidence="18" key="1">
    <citation type="submission" date="2021-02" db="EMBL/GenBank/DDBJ databases">
        <authorList>
            <person name="Dougan E. K."/>
            <person name="Rhodes N."/>
            <person name="Thang M."/>
            <person name="Chan C."/>
        </authorList>
    </citation>
    <scope>NUCLEOTIDE SEQUENCE</scope>
</reference>
<dbReference type="PANTHER" id="PTHR12389:SF0">
    <property type="entry name" value="E3 UBIQUITIN-PROTEIN LIGASE LISTERIN"/>
    <property type="match status" value="1"/>
</dbReference>
<keyword evidence="12 15" id="KW-0833">Ubl conjugation pathway</keyword>
<evidence type="ECO:0000256" key="15">
    <source>
        <dbReference type="RuleBase" id="RU367090"/>
    </source>
</evidence>
<dbReference type="SMART" id="SM00184">
    <property type="entry name" value="RING"/>
    <property type="match status" value="1"/>
</dbReference>
<dbReference type="EC" id="2.3.2.27" evidence="5 15"/>
<evidence type="ECO:0000256" key="16">
    <source>
        <dbReference type="SAM" id="MobiDB-lite"/>
    </source>
</evidence>
<comment type="catalytic activity">
    <reaction evidence="1 15">
        <text>S-ubiquitinyl-[E2 ubiquitin-conjugating enzyme]-L-cysteine + [acceptor protein]-L-lysine = [E2 ubiquitin-conjugating enzyme]-L-cysteine + N(6)-ubiquitinyl-[acceptor protein]-L-lysine.</text>
        <dbReference type="EC" id="2.3.2.27"/>
    </reaction>
</comment>
<dbReference type="FunFam" id="3.30.40.10:FF:000038">
    <property type="entry name" value="E3 ubiquitin-protein ligase listerin"/>
    <property type="match status" value="1"/>
</dbReference>
<dbReference type="Proteomes" id="UP000654075">
    <property type="component" value="Unassembled WGS sequence"/>
</dbReference>
<proteinExistence type="inferred from homology"/>
<evidence type="ECO:0000256" key="9">
    <source>
        <dbReference type="ARBA" id="ARBA00022723"/>
    </source>
</evidence>
<dbReference type="Pfam" id="PF22999">
    <property type="entry name" value="LTN1_E3_ligase_6th"/>
    <property type="match status" value="1"/>
</dbReference>
<dbReference type="GO" id="GO:0072344">
    <property type="term" value="P:rescue of stalled ribosome"/>
    <property type="evidence" value="ECO:0007669"/>
    <property type="project" value="UniProtKB-UniRule"/>
</dbReference>
<feature type="domain" description="RING-type" evidence="17">
    <location>
        <begin position="467"/>
        <end position="514"/>
    </location>
</feature>
<dbReference type="PROSITE" id="PS50089">
    <property type="entry name" value="ZF_RING_2"/>
    <property type="match status" value="1"/>
</dbReference>
<evidence type="ECO:0000256" key="5">
    <source>
        <dbReference type="ARBA" id="ARBA00012483"/>
    </source>
</evidence>